<dbReference type="GO" id="GO:0016020">
    <property type="term" value="C:membrane"/>
    <property type="evidence" value="ECO:0007669"/>
    <property type="project" value="UniProtKB-SubCell"/>
</dbReference>
<feature type="transmembrane region" description="Helical" evidence="6">
    <location>
        <begin position="141"/>
        <end position="159"/>
    </location>
</feature>
<feature type="transmembrane region" description="Helical" evidence="6">
    <location>
        <begin position="232"/>
        <end position="251"/>
    </location>
</feature>
<dbReference type="InterPro" id="IPR037185">
    <property type="entry name" value="EmrE-like"/>
</dbReference>
<comment type="subcellular location">
    <subcellularLocation>
        <location evidence="1">Membrane</location>
        <topology evidence="1">Multi-pass membrane protein</topology>
    </subcellularLocation>
</comment>
<dbReference type="EMBL" id="UGQM01000001">
    <property type="protein sequence ID" value="STZ44354.1"/>
    <property type="molecule type" value="Genomic_DNA"/>
</dbReference>
<protein>
    <submittedName>
        <fullName evidence="8">Putative amino-acid metabolite efflux pump</fullName>
    </submittedName>
</protein>
<feature type="transmembrane region" description="Helical" evidence="6">
    <location>
        <begin position="166"/>
        <end position="188"/>
    </location>
</feature>
<comment type="similarity">
    <text evidence="2">Belongs to the EamA transporter family.</text>
</comment>
<dbReference type="AlphaFoldDB" id="A0A378SR75"/>
<feature type="transmembrane region" description="Helical" evidence="6">
    <location>
        <begin position="28"/>
        <end position="47"/>
    </location>
</feature>
<sequence length="299" mass="29939">MLVIALAWGSCFVLVVVGMRDAPLLWFAALRALVAGLALLAATVLSGHAGRRLPRGGGAWALIVVLALTNVAVAFAAMFASVTGATTGVAAVLSNSTPLLVVLPAWWLYGERPGVAVSVGIALGFGGLLLVAAPAGGGRGATLALAAAVGITTGALLARRLSGVDLLALGAGQFLLGGAVLALTALLIDGPPTAITWSVRFVAVLAVLGLATTALPYLLWFTELQRATLTSVTAWTLLVPVVGIVLGAVLLGERPTLVEGLGNAVVLAALAVVTHANRAASQTVPAPNGQPPTSRGRVL</sequence>
<dbReference type="InterPro" id="IPR050638">
    <property type="entry name" value="AA-Vitamin_Transporters"/>
</dbReference>
<dbReference type="SUPFAM" id="SSF103481">
    <property type="entry name" value="Multidrug resistance efflux transporter EmrE"/>
    <property type="match status" value="2"/>
</dbReference>
<dbReference type="PANTHER" id="PTHR32322">
    <property type="entry name" value="INNER MEMBRANE TRANSPORTER"/>
    <property type="match status" value="1"/>
</dbReference>
<keyword evidence="3 6" id="KW-0812">Transmembrane</keyword>
<evidence type="ECO:0000256" key="6">
    <source>
        <dbReference type="SAM" id="Phobius"/>
    </source>
</evidence>
<reference evidence="8 9" key="1">
    <citation type="submission" date="2018-06" db="EMBL/GenBank/DDBJ databases">
        <authorList>
            <consortium name="Pathogen Informatics"/>
            <person name="Doyle S."/>
        </authorList>
    </citation>
    <scope>NUCLEOTIDE SEQUENCE [LARGE SCALE GENOMIC DNA]</scope>
    <source>
        <strain evidence="8 9">NCTC10742</strain>
    </source>
</reference>
<proteinExistence type="inferred from homology"/>
<feature type="transmembrane region" description="Helical" evidence="6">
    <location>
        <begin position="59"/>
        <end position="82"/>
    </location>
</feature>
<organism evidence="8 9">
    <name type="scientific">Mycolicibacterium gilvum</name>
    <dbReference type="NCBI Taxonomy" id="1804"/>
    <lineage>
        <taxon>Bacteria</taxon>
        <taxon>Bacillati</taxon>
        <taxon>Actinomycetota</taxon>
        <taxon>Actinomycetes</taxon>
        <taxon>Mycobacteriales</taxon>
        <taxon>Mycobacteriaceae</taxon>
        <taxon>Mycolicibacterium</taxon>
    </lineage>
</organism>
<dbReference type="Proteomes" id="UP000254291">
    <property type="component" value="Unassembled WGS sequence"/>
</dbReference>
<gene>
    <name evidence="8" type="primary">yijE</name>
    <name evidence="8" type="ORF">NCTC10742_03588</name>
</gene>
<evidence type="ECO:0000313" key="9">
    <source>
        <dbReference type="Proteomes" id="UP000254291"/>
    </source>
</evidence>
<dbReference type="PANTHER" id="PTHR32322:SF2">
    <property type="entry name" value="EAMA DOMAIN-CONTAINING PROTEIN"/>
    <property type="match status" value="1"/>
</dbReference>
<feature type="transmembrane region" description="Helical" evidence="6">
    <location>
        <begin position="88"/>
        <end position="108"/>
    </location>
</feature>
<evidence type="ECO:0000256" key="2">
    <source>
        <dbReference type="ARBA" id="ARBA00007362"/>
    </source>
</evidence>
<name>A0A378SR75_9MYCO</name>
<accession>A0A378SR75</accession>
<dbReference type="Pfam" id="PF00892">
    <property type="entry name" value="EamA"/>
    <property type="match status" value="2"/>
</dbReference>
<feature type="domain" description="EamA" evidence="7">
    <location>
        <begin position="139"/>
        <end position="273"/>
    </location>
</feature>
<dbReference type="InterPro" id="IPR000620">
    <property type="entry name" value="EamA_dom"/>
</dbReference>
<feature type="transmembrane region" description="Helical" evidence="6">
    <location>
        <begin position="194"/>
        <end position="220"/>
    </location>
</feature>
<feature type="transmembrane region" description="Helical" evidence="6">
    <location>
        <begin position="257"/>
        <end position="276"/>
    </location>
</feature>
<feature type="transmembrane region" description="Helical" evidence="6">
    <location>
        <begin position="115"/>
        <end position="135"/>
    </location>
</feature>
<evidence type="ECO:0000256" key="3">
    <source>
        <dbReference type="ARBA" id="ARBA00022692"/>
    </source>
</evidence>
<evidence type="ECO:0000256" key="1">
    <source>
        <dbReference type="ARBA" id="ARBA00004141"/>
    </source>
</evidence>
<evidence type="ECO:0000256" key="4">
    <source>
        <dbReference type="ARBA" id="ARBA00022989"/>
    </source>
</evidence>
<keyword evidence="5 6" id="KW-0472">Membrane</keyword>
<keyword evidence="4 6" id="KW-1133">Transmembrane helix</keyword>
<evidence type="ECO:0000256" key="5">
    <source>
        <dbReference type="ARBA" id="ARBA00023136"/>
    </source>
</evidence>
<evidence type="ECO:0000313" key="8">
    <source>
        <dbReference type="EMBL" id="STZ44354.1"/>
    </source>
</evidence>
<feature type="domain" description="EamA" evidence="7">
    <location>
        <begin position="1"/>
        <end position="131"/>
    </location>
</feature>
<evidence type="ECO:0000259" key="7">
    <source>
        <dbReference type="Pfam" id="PF00892"/>
    </source>
</evidence>